<dbReference type="SMART" id="SM00421">
    <property type="entry name" value="HTH_LUXR"/>
    <property type="match status" value="1"/>
</dbReference>
<evidence type="ECO:0000313" key="4">
    <source>
        <dbReference type="EMBL" id="MBS2100390.1"/>
    </source>
</evidence>
<feature type="transmembrane region" description="Helical" evidence="2">
    <location>
        <begin position="377"/>
        <end position="398"/>
    </location>
</feature>
<dbReference type="SMART" id="SM00028">
    <property type="entry name" value="TPR"/>
    <property type="match status" value="4"/>
</dbReference>
<feature type="repeat" description="TPR" evidence="1">
    <location>
        <begin position="102"/>
        <end position="135"/>
    </location>
</feature>
<dbReference type="Proteomes" id="UP000708576">
    <property type="component" value="Unassembled WGS sequence"/>
</dbReference>
<organism evidence="4 5">
    <name type="scientific">Carboxylicivirga linearis</name>
    <dbReference type="NCBI Taxonomy" id="1628157"/>
    <lineage>
        <taxon>Bacteria</taxon>
        <taxon>Pseudomonadati</taxon>
        <taxon>Bacteroidota</taxon>
        <taxon>Bacteroidia</taxon>
        <taxon>Marinilabiliales</taxon>
        <taxon>Marinilabiliaceae</taxon>
        <taxon>Carboxylicivirga</taxon>
    </lineage>
</organism>
<dbReference type="Gene3D" id="1.10.10.10">
    <property type="entry name" value="Winged helix-like DNA-binding domain superfamily/Winged helix DNA-binding domain"/>
    <property type="match status" value="1"/>
</dbReference>
<dbReference type="InterPro" id="IPR016032">
    <property type="entry name" value="Sig_transdc_resp-reg_C-effctor"/>
</dbReference>
<name>A0ABS5JZP7_9BACT</name>
<keyword evidence="2" id="KW-1133">Transmembrane helix</keyword>
<feature type="repeat" description="TPR" evidence="1">
    <location>
        <begin position="188"/>
        <end position="221"/>
    </location>
</feature>
<dbReference type="InterPro" id="IPR036388">
    <property type="entry name" value="WH-like_DNA-bd_sf"/>
</dbReference>
<feature type="repeat" description="TPR" evidence="1">
    <location>
        <begin position="142"/>
        <end position="175"/>
    </location>
</feature>
<keyword evidence="1" id="KW-0802">TPR repeat</keyword>
<evidence type="ECO:0000313" key="5">
    <source>
        <dbReference type="Proteomes" id="UP000708576"/>
    </source>
</evidence>
<dbReference type="SUPFAM" id="SSF48452">
    <property type="entry name" value="TPR-like"/>
    <property type="match status" value="2"/>
</dbReference>
<proteinExistence type="predicted"/>
<dbReference type="InterPro" id="IPR011990">
    <property type="entry name" value="TPR-like_helical_dom_sf"/>
</dbReference>
<dbReference type="PANTHER" id="PTHR10098">
    <property type="entry name" value="RAPSYN-RELATED"/>
    <property type="match status" value="1"/>
</dbReference>
<evidence type="ECO:0000256" key="1">
    <source>
        <dbReference type="PROSITE-ProRule" id="PRU00339"/>
    </source>
</evidence>
<sequence length="558" mass="64588">MNTRHLIKPIMPALQIKVKLTFVFLSIVFISFTNSTAVLSQEYFKEDSLQSVYNSSRDAQVKVNALIEMSRLYELSDIKKSLHYATQALDEALKTDNYLIKAHAYSNLGVSFMVLGSYDKATELFLEAKTLIEENDDFKRLVGVVLNVGAVRFMLEDMEGALKEFNEALDLNNRLMAQGDSVYMEQIQIFYINIGSVYMQNENYQAAIEYMNKALDASLLNKDVVQLAKATNNLGEIYLKLKDYKNARKFILEGIKYRREINDLIGIARSNVNLVDYYIAINQLDSAAIINDDAIEIGQELSALEILKDSYEQKAKIYELLNDFALANHALKDYYLIKDSIQNESVIEKTTRLQMEYEYNKLEEVRKQEHFQFQIKVYSTIALLLLLLVIFILLFYLWRSKARREFVENENLKKDLEIKNKELTTNVMYLLKKNELITNVSNRLLKIKSKLKVEEKDAIQRIIFDLQAGADSEVWEEFELRFQQVHTGFYKSLQQHAPDLTPSELKICAFLKLNMNSKEISALIHQSIKSVEVKRSKIRKKLGLTNTDTNLVTFLNEL</sequence>
<protein>
    <submittedName>
        <fullName evidence="4">Tetratricopeptide repeat protein</fullName>
    </submittedName>
</protein>
<dbReference type="Gene3D" id="1.25.40.10">
    <property type="entry name" value="Tetratricopeptide repeat domain"/>
    <property type="match status" value="2"/>
</dbReference>
<accession>A0ABS5JZP7</accession>
<dbReference type="EMBL" id="JAGUCO010000022">
    <property type="protein sequence ID" value="MBS2100390.1"/>
    <property type="molecule type" value="Genomic_DNA"/>
</dbReference>
<evidence type="ECO:0000256" key="2">
    <source>
        <dbReference type="SAM" id="Phobius"/>
    </source>
</evidence>
<dbReference type="InterPro" id="IPR019734">
    <property type="entry name" value="TPR_rpt"/>
</dbReference>
<dbReference type="Pfam" id="PF13424">
    <property type="entry name" value="TPR_12"/>
    <property type="match status" value="1"/>
</dbReference>
<evidence type="ECO:0000259" key="3">
    <source>
        <dbReference type="SMART" id="SM00421"/>
    </source>
</evidence>
<keyword evidence="5" id="KW-1185">Reference proteome</keyword>
<feature type="domain" description="HTH luxR-type" evidence="3">
    <location>
        <begin position="497"/>
        <end position="555"/>
    </location>
</feature>
<dbReference type="PROSITE" id="PS50005">
    <property type="entry name" value="TPR"/>
    <property type="match status" value="3"/>
</dbReference>
<comment type="caution">
    <text evidence="4">The sequence shown here is derived from an EMBL/GenBank/DDBJ whole genome shotgun (WGS) entry which is preliminary data.</text>
</comment>
<keyword evidence="2" id="KW-0472">Membrane</keyword>
<keyword evidence="2" id="KW-0812">Transmembrane</keyword>
<dbReference type="RefSeq" id="WP_212218134.1">
    <property type="nucleotide sequence ID" value="NZ_JAGUCO010000022.1"/>
</dbReference>
<gene>
    <name evidence="4" type="ORF">KEM10_19045</name>
</gene>
<reference evidence="4 5" key="1">
    <citation type="journal article" date="2015" name="Int. J. Syst. Evol. Microbiol.">
        <title>Carboxylicivirga linearis sp. nov., isolated from a sea cucumber culture pond.</title>
        <authorList>
            <person name="Wang F.Q."/>
            <person name="Zhou Y.X."/>
            <person name="Lin X.Z."/>
            <person name="Chen G.J."/>
            <person name="Du Z.J."/>
        </authorList>
    </citation>
    <scope>NUCLEOTIDE SEQUENCE [LARGE SCALE GENOMIC DNA]</scope>
    <source>
        <strain evidence="4 5">FB218</strain>
    </source>
</reference>
<dbReference type="InterPro" id="IPR000792">
    <property type="entry name" value="Tscrpt_reg_LuxR_C"/>
</dbReference>
<dbReference type="SUPFAM" id="SSF46894">
    <property type="entry name" value="C-terminal effector domain of the bipartite response regulators"/>
    <property type="match status" value="1"/>
</dbReference>